<evidence type="ECO:0000256" key="7">
    <source>
        <dbReference type="HAMAP-Rule" id="MF_00259"/>
    </source>
</evidence>
<name>A0A0A2C2Q5_PROMR</name>
<dbReference type="InterPro" id="IPR022903">
    <property type="entry name" value="GcvT_bac"/>
</dbReference>
<dbReference type="PANTHER" id="PTHR43757:SF2">
    <property type="entry name" value="AMINOMETHYLTRANSFERASE, MITOCHONDRIAL"/>
    <property type="match status" value="1"/>
</dbReference>
<evidence type="ECO:0000256" key="1">
    <source>
        <dbReference type="ARBA" id="ARBA00008609"/>
    </source>
</evidence>
<organism evidence="11 12">
    <name type="scientific">Prochlorococcus marinus str. PAC1</name>
    <dbReference type="NCBI Taxonomy" id="59924"/>
    <lineage>
        <taxon>Bacteria</taxon>
        <taxon>Bacillati</taxon>
        <taxon>Cyanobacteriota</taxon>
        <taxon>Cyanophyceae</taxon>
        <taxon>Synechococcales</taxon>
        <taxon>Prochlorococcaceae</taxon>
        <taxon>Prochlorococcus</taxon>
    </lineage>
</organism>
<keyword evidence="4 7" id="KW-0808">Transferase</keyword>
<dbReference type="RefSeq" id="WP_036905929.1">
    <property type="nucleotide sequence ID" value="NZ_CP138967.1"/>
</dbReference>
<keyword evidence="3 7" id="KW-0032">Aminotransferase</keyword>
<proteinExistence type="inferred from homology"/>
<dbReference type="PANTHER" id="PTHR43757">
    <property type="entry name" value="AMINOMETHYLTRANSFERASE"/>
    <property type="match status" value="1"/>
</dbReference>
<dbReference type="HAMAP" id="MF_00259">
    <property type="entry name" value="GcvT"/>
    <property type="match status" value="1"/>
</dbReference>
<protein>
    <recommendedName>
        <fullName evidence="2 7">Aminomethyltransferase</fullName>
        <ecNumber evidence="2 7">2.1.2.10</ecNumber>
    </recommendedName>
    <alternativeName>
        <fullName evidence="5 7">Glycine cleavage system T protein</fullName>
    </alternativeName>
</protein>
<evidence type="ECO:0000256" key="4">
    <source>
        <dbReference type="ARBA" id="ARBA00022679"/>
    </source>
</evidence>
<comment type="caution">
    <text evidence="11">The sequence shown here is derived from an EMBL/GenBank/DDBJ whole genome shotgun (WGS) entry which is preliminary data.</text>
</comment>
<dbReference type="EMBL" id="JNAX01000011">
    <property type="protein sequence ID" value="KGG20578.1"/>
    <property type="molecule type" value="Genomic_DNA"/>
</dbReference>
<dbReference type="FunFam" id="4.10.1250.10:FF:000001">
    <property type="entry name" value="Aminomethyltransferase"/>
    <property type="match status" value="1"/>
</dbReference>
<dbReference type="AlphaFoldDB" id="A0A0A2C2Q5"/>
<dbReference type="Gene3D" id="4.10.1250.10">
    <property type="entry name" value="Aminomethyltransferase fragment"/>
    <property type="match status" value="1"/>
</dbReference>
<dbReference type="GO" id="GO:0005829">
    <property type="term" value="C:cytosol"/>
    <property type="evidence" value="ECO:0007669"/>
    <property type="project" value="TreeGrafter"/>
</dbReference>
<sequence length="372" mass="41150">MKLLQTPLYQDCKELGGKMVPFANWEMPVSFSGLIEEHNAVRKNVGMFDISHMGVVQLKGKNIKSALQNLVPSDVFRIGPSEACYTVFLKENGGIQDDLIIYDQGILDTKEESIVLVINAARKESDIEWLSSNLSQKEITISEFMPESALIAIQGPESISTLEKILEEPLSNLPRFGHRTITSNPNLINSQESIFIARTGYTGEEGFEFLSSPETAKSIWKSLIASGVTPCGLGARDTLRLEASMHLYGNDINLDTTPFEAGLGWLVHLEMPNDFIGRKALEKQAEVGTQKKLVGIQVLDKGIARKGYPVLYNSETVGIVTSGTWSPTLQKPIALAYVPSEIAKVNTQIEVEIRGKKHPAIIVKRPFYRKGF</sequence>
<dbReference type="InterPro" id="IPR006223">
    <property type="entry name" value="GcvT"/>
</dbReference>
<dbReference type="Pfam" id="PF01571">
    <property type="entry name" value="GCV_T"/>
    <property type="match status" value="1"/>
</dbReference>
<comment type="similarity">
    <text evidence="1 7">Belongs to the GcvT family.</text>
</comment>
<dbReference type="GO" id="GO:0008483">
    <property type="term" value="F:transaminase activity"/>
    <property type="evidence" value="ECO:0007669"/>
    <property type="project" value="UniProtKB-KW"/>
</dbReference>
<dbReference type="Gene3D" id="3.30.1360.120">
    <property type="entry name" value="Probable tRNA modification gtpase trme, domain 1"/>
    <property type="match status" value="1"/>
</dbReference>
<feature type="domain" description="GCVT N-terminal" evidence="9">
    <location>
        <begin position="8"/>
        <end position="270"/>
    </location>
</feature>
<dbReference type="Proteomes" id="UP000030392">
    <property type="component" value="Unassembled WGS sequence"/>
</dbReference>
<feature type="binding site" evidence="8">
    <location>
        <position position="208"/>
    </location>
    <ligand>
        <name>substrate</name>
    </ligand>
</feature>
<dbReference type="Gene3D" id="2.40.30.110">
    <property type="entry name" value="Aminomethyltransferase beta-barrel domains"/>
    <property type="match status" value="1"/>
</dbReference>
<keyword evidence="11" id="KW-0489">Methyltransferase</keyword>
<comment type="catalytic activity">
    <reaction evidence="6 7">
        <text>N(6)-[(R)-S(8)-aminomethyldihydrolipoyl]-L-lysyl-[protein] + (6S)-5,6,7,8-tetrahydrofolate = N(6)-[(R)-dihydrolipoyl]-L-lysyl-[protein] + (6R)-5,10-methylene-5,6,7,8-tetrahydrofolate + NH4(+)</text>
        <dbReference type="Rhea" id="RHEA:16945"/>
        <dbReference type="Rhea" id="RHEA-COMP:10475"/>
        <dbReference type="Rhea" id="RHEA-COMP:10492"/>
        <dbReference type="ChEBI" id="CHEBI:15636"/>
        <dbReference type="ChEBI" id="CHEBI:28938"/>
        <dbReference type="ChEBI" id="CHEBI:57453"/>
        <dbReference type="ChEBI" id="CHEBI:83100"/>
        <dbReference type="ChEBI" id="CHEBI:83143"/>
        <dbReference type="EC" id="2.1.2.10"/>
    </reaction>
</comment>
<evidence type="ECO:0000256" key="6">
    <source>
        <dbReference type="ARBA" id="ARBA00047665"/>
    </source>
</evidence>
<evidence type="ECO:0000259" key="10">
    <source>
        <dbReference type="Pfam" id="PF08669"/>
    </source>
</evidence>
<feature type="domain" description="Aminomethyltransferase C-terminal" evidence="10">
    <location>
        <begin position="291"/>
        <end position="368"/>
    </location>
</feature>
<reference evidence="12" key="1">
    <citation type="journal article" date="2014" name="Sci. Data">
        <title>Genomes of diverse isolates of the marine cyanobacterium Prochlorococcus.</title>
        <authorList>
            <person name="Biller S."/>
            <person name="Berube P."/>
            <person name="Thompson J."/>
            <person name="Kelly L."/>
            <person name="Roggensack S."/>
            <person name="Awad L."/>
            <person name="Roache-Johnson K."/>
            <person name="Ding H."/>
            <person name="Giovannoni S.J."/>
            <person name="Moore L.R."/>
            <person name="Chisholm S.W."/>
        </authorList>
    </citation>
    <scope>NUCLEOTIDE SEQUENCE [LARGE SCALE GENOMIC DNA]</scope>
    <source>
        <strain evidence="12">PAC1</strain>
    </source>
</reference>
<evidence type="ECO:0000256" key="8">
    <source>
        <dbReference type="PIRSR" id="PIRSR006487-1"/>
    </source>
</evidence>
<gene>
    <name evidence="7" type="primary">gcvT</name>
    <name evidence="11" type="ORF">EV03_1079</name>
</gene>
<dbReference type="NCBIfam" id="TIGR00528">
    <property type="entry name" value="gcvT"/>
    <property type="match status" value="1"/>
</dbReference>
<dbReference type="Gene3D" id="3.30.70.1400">
    <property type="entry name" value="Aminomethyltransferase beta-barrel domains"/>
    <property type="match status" value="1"/>
</dbReference>
<dbReference type="GO" id="GO:0004047">
    <property type="term" value="F:aminomethyltransferase activity"/>
    <property type="evidence" value="ECO:0007669"/>
    <property type="project" value="UniProtKB-UniRule"/>
</dbReference>
<dbReference type="SUPFAM" id="SSF103025">
    <property type="entry name" value="Folate-binding domain"/>
    <property type="match status" value="1"/>
</dbReference>
<dbReference type="GO" id="GO:0032259">
    <property type="term" value="P:methylation"/>
    <property type="evidence" value="ECO:0007669"/>
    <property type="project" value="UniProtKB-KW"/>
</dbReference>
<evidence type="ECO:0000256" key="2">
    <source>
        <dbReference type="ARBA" id="ARBA00012616"/>
    </source>
</evidence>
<dbReference type="InterPro" id="IPR028896">
    <property type="entry name" value="GcvT/YgfZ/DmdA"/>
</dbReference>
<evidence type="ECO:0000256" key="5">
    <source>
        <dbReference type="ARBA" id="ARBA00031395"/>
    </source>
</evidence>
<evidence type="ECO:0000256" key="3">
    <source>
        <dbReference type="ARBA" id="ARBA00022576"/>
    </source>
</evidence>
<evidence type="ECO:0000313" key="11">
    <source>
        <dbReference type="EMBL" id="KGG20578.1"/>
    </source>
</evidence>
<dbReference type="GO" id="GO:0008168">
    <property type="term" value="F:methyltransferase activity"/>
    <property type="evidence" value="ECO:0007669"/>
    <property type="project" value="UniProtKB-KW"/>
</dbReference>
<dbReference type="FunFam" id="2.40.30.110:FF:000003">
    <property type="entry name" value="Aminomethyltransferase"/>
    <property type="match status" value="1"/>
</dbReference>
<dbReference type="Pfam" id="PF08669">
    <property type="entry name" value="GCV_T_C"/>
    <property type="match status" value="1"/>
</dbReference>
<dbReference type="PIRSF" id="PIRSF006487">
    <property type="entry name" value="GcvT"/>
    <property type="match status" value="1"/>
</dbReference>
<comment type="subunit">
    <text evidence="7">The glycine cleavage system is composed of four proteins: P, T, L and H.</text>
</comment>
<comment type="function">
    <text evidence="7">The glycine cleavage system catalyzes the degradation of glycine.</text>
</comment>
<dbReference type="GO" id="GO:0005960">
    <property type="term" value="C:glycine cleavage complex"/>
    <property type="evidence" value="ECO:0007669"/>
    <property type="project" value="InterPro"/>
</dbReference>
<dbReference type="InterPro" id="IPR029043">
    <property type="entry name" value="GcvT/YgfZ_C"/>
</dbReference>
<dbReference type="NCBIfam" id="NF001567">
    <property type="entry name" value="PRK00389.1"/>
    <property type="match status" value="1"/>
</dbReference>
<dbReference type="SUPFAM" id="SSF101790">
    <property type="entry name" value="Aminomethyltransferase beta-barrel domain"/>
    <property type="match status" value="1"/>
</dbReference>
<evidence type="ECO:0000313" key="12">
    <source>
        <dbReference type="Proteomes" id="UP000030392"/>
    </source>
</evidence>
<dbReference type="GO" id="GO:0019464">
    <property type="term" value="P:glycine decarboxylation via glycine cleavage system"/>
    <property type="evidence" value="ECO:0007669"/>
    <property type="project" value="UniProtKB-UniRule"/>
</dbReference>
<dbReference type="EC" id="2.1.2.10" evidence="2 7"/>
<dbReference type="InterPro" id="IPR027266">
    <property type="entry name" value="TrmE/GcvT-like"/>
</dbReference>
<accession>A0A0A2C2Q5</accession>
<evidence type="ECO:0000259" key="9">
    <source>
        <dbReference type="Pfam" id="PF01571"/>
    </source>
</evidence>
<dbReference type="InterPro" id="IPR006222">
    <property type="entry name" value="GCVT_N"/>
</dbReference>
<dbReference type="InterPro" id="IPR013977">
    <property type="entry name" value="GcvT_C"/>
</dbReference>